<comment type="caution">
    <text evidence="7">The sequence shown here is derived from an EMBL/GenBank/DDBJ whole genome shotgun (WGS) entry which is preliminary data.</text>
</comment>
<dbReference type="SUPFAM" id="SSF52540">
    <property type="entry name" value="P-loop containing nucleoside triphosphate hydrolases"/>
    <property type="match status" value="1"/>
</dbReference>
<keyword evidence="2" id="KW-0813">Transport</keyword>
<dbReference type="CDD" id="cd03230">
    <property type="entry name" value="ABC_DR_subfamily_A"/>
    <property type="match status" value="1"/>
</dbReference>
<keyword evidence="3" id="KW-0547">Nucleotide-binding</keyword>
<feature type="transmembrane region" description="Helical" evidence="5">
    <location>
        <begin position="21"/>
        <end position="43"/>
    </location>
</feature>
<name>A0A1L8CYR5_9THEO</name>
<dbReference type="PROSITE" id="PS50893">
    <property type="entry name" value="ABC_TRANSPORTER_2"/>
    <property type="match status" value="1"/>
</dbReference>
<dbReference type="Pfam" id="PF00005">
    <property type="entry name" value="ABC_tran"/>
    <property type="match status" value="1"/>
</dbReference>
<dbReference type="EMBL" id="BDJK01000095">
    <property type="protein sequence ID" value="GAV24058.1"/>
    <property type="molecule type" value="Genomic_DNA"/>
</dbReference>
<dbReference type="InterPro" id="IPR017871">
    <property type="entry name" value="ABC_transporter-like_CS"/>
</dbReference>
<sequence>MADIENKKVFTNTKKSHQLRQFVWALQVIVTVEILIVGIAIYMMMTKNWLFYLVLALMLALYLYVSNLNRLMLGSAHVLTPDELIICLGPRFKCRLPLSLVMEAKAVSLASAPQGDLLNVSVFREDERLYCLSRNSDVIQLNLSEPIMVKAPSSGPDKSRRGFVREILINADEPERFLETITKIVRPEKELDQIKSSHNTLKSVQDKTRQIISTSPANLKSNKTPILEIKHLTKYYGDYPAVLDLNLEVYPGEIFGFLGANGAGKSTTTKMMTGLLRPSKGTILVRGEDLWQPGALVRRQIGYIPDTPLVYERLTARELLIMAGRLYNLPEEWTKKRMEELLAILDLKAKSDYMVNTYSLGMQRKVSVALALLSDPEIIIVDELTNAFDAPTLAKIKDILLNLKSRGKTVFLSTHVMDVAEKLCDRVGIIHRGQLRALGTVEELCESLAVSGGLEPLFLKLIGEETTG</sequence>
<evidence type="ECO:0000256" key="5">
    <source>
        <dbReference type="SAM" id="Phobius"/>
    </source>
</evidence>
<evidence type="ECO:0000256" key="3">
    <source>
        <dbReference type="ARBA" id="ARBA00022741"/>
    </source>
</evidence>
<evidence type="ECO:0000313" key="8">
    <source>
        <dbReference type="Proteomes" id="UP000187485"/>
    </source>
</evidence>
<dbReference type="Proteomes" id="UP000187485">
    <property type="component" value="Unassembled WGS sequence"/>
</dbReference>
<dbReference type="PANTHER" id="PTHR42711:SF5">
    <property type="entry name" value="ABC TRANSPORTER ATP-BINDING PROTEIN NATA"/>
    <property type="match status" value="1"/>
</dbReference>
<feature type="domain" description="ABC transporter" evidence="6">
    <location>
        <begin position="227"/>
        <end position="457"/>
    </location>
</feature>
<accession>A0A1L8CYR5</accession>
<dbReference type="InterPro" id="IPR027417">
    <property type="entry name" value="P-loop_NTPase"/>
</dbReference>
<proteinExistence type="inferred from homology"/>
<comment type="similarity">
    <text evidence="1">Belongs to the ABC transporter superfamily.</text>
</comment>
<dbReference type="Gene3D" id="3.40.50.300">
    <property type="entry name" value="P-loop containing nucleotide triphosphate hydrolases"/>
    <property type="match status" value="1"/>
</dbReference>
<organism evidence="7 8">
    <name type="scientific">Carboxydothermus pertinax</name>
    <dbReference type="NCBI Taxonomy" id="870242"/>
    <lineage>
        <taxon>Bacteria</taxon>
        <taxon>Bacillati</taxon>
        <taxon>Bacillota</taxon>
        <taxon>Clostridia</taxon>
        <taxon>Thermoanaerobacterales</taxon>
        <taxon>Thermoanaerobacteraceae</taxon>
        <taxon>Carboxydothermus</taxon>
    </lineage>
</organism>
<dbReference type="AlphaFoldDB" id="A0A1L8CYR5"/>
<dbReference type="PANTHER" id="PTHR42711">
    <property type="entry name" value="ABC TRANSPORTER ATP-BINDING PROTEIN"/>
    <property type="match status" value="1"/>
</dbReference>
<evidence type="ECO:0000256" key="4">
    <source>
        <dbReference type="ARBA" id="ARBA00022840"/>
    </source>
</evidence>
<dbReference type="InterPro" id="IPR003439">
    <property type="entry name" value="ABC_transporter-like_ATP-bd"/>
</dbReference>
<feature type="transmembrane region" description="Helical" evidence="5">
    <location>
        <begin position="49"/>
        <end position="65"/>
    </location>
</feature>
<dbReference type="PROSITE" id="PS00211">
    <property type="entry name" value="ABC_TRANSPORTER_1"/>
    <property type="match status" value="1"/>
</dbReference>
<protein>
    <recommendedName>
        <fullName evidence="6">ABC transporter domain-containing protein</fullName>
    </recommendedName>
</protein>
<dbReference type="SMART" id="SM00382">
    <property type="entry name" value="AAA"/>
    <property type="match status" value="1"/>
</dbReference>
<evidence type="ECO:0000313" key="7">
    <source>
        <dbReference type="EMBL" id="GAV24058.1"/>
    </source>
</evidence>
<gene>
    <name evidence="7" type="ORF">cpu_25680</name>
</gene>
<dbReference type="GO" id="GO:0005524">
    <property type="term" value="F:ATP binding"/>
    <property type="evidence" value="ECO:0007669"/>
    <property type="project" value="UniProtKB-KW"/>
</dbReference>
<keyword evidence="8" id="KW-1185">Reference proteome</keyword>
<evidence type="ECO:0000256" key="1">
    <source>
        <dbReference type="ARBA" id="ARBA00005417"/>
    </source>
</evidence>
<keyword evidence="5" id="KW-1133">Transmembrane helix</keyword>
<evidence type="ECO:0000256" key="2">
    <source>
        <dbReference type="ARBA" id="ARBA00022448"/>
    </source>
</evidence>
<keyword evidence="5" id="KW-0812">Transmembrane</keyword>
<dbReference type="GO" id="GO:0016887">
    <property type="term" value="F:ATP hydrolysis activity"/>
    <property type="evidence" value="ECO:0007669"/>
    <property type="project" value="InterPro"/>
</dbReference>
<dbReference type="STRING" id="870242.cpu_25680"/>
<evidence type="ECO:0000259" key="6">
    <source>
        <dbReference type="PROSITE" id="PS50893"/>
    </source>
</evidence>
<keyword evidence="4" id="KW-0067">ATP-binding</keyword>
<dbReference type="RefSeq" id="WP_159434021.1">
    <property type="nucleotide sequence ID" value="NZ_BDJK01000095.1"/>
</dbReference>
<reference evidence="8" key="1">
    <citation type="submission" date="2016-12" db="EMBL/GenBank/DDBJ databases">
        <title>Draft Genome Sequences od Carboxydothermus pertinax and islandicus, Hydrogenogenic Carboxydotrophic Bacteria.</title>
        <authorList>
            <person name="Fukuyama Y."/>
            <person name="Ohmae K."/>
            <person name="Yoneda Y."/>
            <person name="Yoshida T."/>
            <person name="Sako Y."/>
        </authorList>
    </citation>
    <scope>NUCLEOTIDE SEQUENCE [LARGE SCALE GENOMIC DNA]</scope>
    <source>
        <strain evidence="8">Ug1</strain>
    </source>
</reference>
<dbReference type="InterPro" id="IPR003593">
    <property type="entry name" value="AAA+_ATPase"/>
</dbReference>
<keyword evidence="5" id="KW-0472">Membrane</keyword>
<dbReference type="OrthoDB" id="9804819at2"/>
<dbReference type="InterPro" id="IPR050763">
    <property type="entry name" value="ABC_transporter_ATP-binding"/>
</dbReference>